<dbReference type="EMBL" id="JAUJYO010000011">
    <property type="protein sequence ID" value="KAK1304235.1"/>
    <property type="molecule type" value="Genomic_DNA"/>
</dbReference>
<dbReference type="Proteomes" id="UP001180020">
    <property type="component" value="Unassembled WGS sequence"/>
</dbReference>
<evidence type="ECO:0000313" key="10">
    <source>
        <dbReference type="Proteomes" id="UP001180020"/>
    </source>
</evidence>
<comment type="caution">
    <text evidence="9">The sequence shown here is derived from an EMBL/GenBank/DDBJ whole genome shotgun (WGS) entry which is preliminary data.</text>
</comment>
<dbReference type="PROSITE" id="PS00221">
    <property type="entry name" value="MIP"/>
    <property type="match status" value="1"/>
</dbReference>
<dbReference type="PRINTS" id="PR00783">
    <property type="entry name" value="MINTRINSICP"/>
</dbReference>
<dbReference type="AlphaFoldDB" id="A0AAV9DT41"/>
<dbReference type="GO" id="GO:0015267">
    <property type="term" value="F:channel activity"/>
    <property type="evidence" value="ECO:0007669"/>
    <property type="project" value="InterPro"/>
</dbReference>
<dbReference type="SUPFAM" id="SSF81338">
    <property type="entry name" value="Aquaporin-like"/>
    <property type="match status" value="1"/>
</dbReference>
<comment type="subcellular location">
    <subcellularLocation>
        <location evidence="1">Membrane</location>
        <topology evidence="1">Multi-pass membrane protein</topology>
    </subcellularLocation>
</comment>
<dbReference type="InterPro" id="IPR000425">
    <property type="entry name" value="MIP"/>
</dbReference>
<evidence type="ECO:0000256" key="3">
    <source>
        <dbReference type="ARBA" id="ARBA00022692"/>
    </source>
</evidence>
<comment type="similarity">
    <text evidence="6">Belongs to the MIP/aquaporin (TC 1.A.8) family.</text>
</comment>
<proteinExistence type="inferred from homology"/>
<feature type="region of interest" description="Disordered" evidence="7">
    <location>
        <begin position="1"/>
        <end position="40"/>
    </location>
</feature>
<dbReference type="InterPro" id="IPR023271">
    <property type="entry name" value="Aquaporin-like"/>
</dbReference>
<feature type="transmembrane region" description="Helical" evidence="8">
    <location>
        <begin position="102"/>
        <end position="122"/>
    </location>
</feature>
<reference evidence="9" key="1">
    <citation type="journal article" date="2023" name="Nat. Commun.">
        <title>Diploid and tetraploid genomes of Acorus and the evolution of monocots.</title>
        <authorList>
            <person name="Ma L."/>
            <person name="Liu K.W."/>
            <person name="Li Z."/>
            <person name="Hsiao Y.Y."/>
            <person name="Qi Y."/>
            <person name="Fu T."/>
            <person name="Tang G.D."/>
            <person name="Zhang D."/>
            <person name="Sun W.H."/>
            <person name="Liu D.K."/>
            <person name="Li Y."/>
            <person name="Chen G.Z."/>
            <person name="Liu X.D."/>
            <person name="Liao X.Y."/>
            <person name="Jiang Y.T."/>
            <person name="Yu X."/>
            <person name="Hao Y."/>
            <person name="Huang J."/>
            <person name="Zhao X.W."/>
            <person name="Ke S."/>
            <person name="Chen Y.Y."/>
            <person name="Wu W.L."/>
            <person name="Hsu J.L."/>
            <person name="Lin Y.F."/>
            <person name="Huang M.D."/>
            <person name="Li C.Y."/>
            <person name="Huang L."/>
            <person name="Wang Z.W."/>
            <person name="Zhao X."/>
            <person name="Zhong W.Y."/>
            <person name="Peng D.H."/>
            <person name="Ahmad S."/>
            <person name="Lan S."/>
            <person name="Zhang J.S."/>
            <person name="Tsai W.C."/>
            <person name="Van de Peer Y."/>
            <person name="Liu Z.J."/>
        </authorList>
    </citation>
    <scope>NUCLEOTIDE SEQUENCE</scope>
    <source>
        <strain evidence="9">CP</strain>
    </source>
</reference>
<evidence type="ECO:0000256" key="8">
    <source>
        <dbReference type="SAM" id="Phobius"/>
    </source>
</evidence>
<dbReference type="PANTHER" id="PTHR47002:SF2">
    <property type="entry name" value="AQUAPORIN AQPAE.A-LIKE"/>
    <property type="match status" value="1"/>
</dbReference>
<feature type="transmembrane region" description="Helical" evidence="8">
    <location>
        <begin position="275"/>
        <end position="292"/>
    </location>
</feature>
<sequence>MAGNPMPSLVVSSESDRENPPVVGNRVQPFYTNSNSGGEDSMKKVPTTFSGLLYERLGLDEFFSLKAWQASVAELVGTGALVFTLEAIAISSTEAQIGSPHLVIAALISILVTVLILVTGPISGGHLNPAISLSAALVGRITAARAAIYVTMQCLGGVLATLAIKAAVAREVAHEFSLGGCGLGRAEARPALWLETVCTFVLLLSVSAVFNEGRAGAMAHGPVTVSAVIGTTVGLMVYVSATVTGRKGYSGVGLNAARCLGPAVVRGGDLWTAHWVFWVGPILASMGLYVYVKALPRQNFHV</sequence>
<dbReference type="GO" id="GO:0016020">
    <property type="term" value="C:membrane"/>
    <property type="evidence" value="ECO:0007669"/>
    <property type="project" value="UniProtKB-SubCell"/>
</dbReference>
<evidence type="ECO:0000256" key="5">
    <source>
        <dbReference type="ARBA" id="ARBA00023136"/>
    </source>
</evidence>
<protein>
    <submittedName>
        <fullName evidence="9">Aquaporin TIP4-3</fullName>
    </submittedName>
</protein>
<name>A0AAV9DT41_ACOCL</name>
<evidence type="ECO:0000256" key="7">
    <source>
        <dbReference type="SAM" id="MobiDB-lite"/>
    </source>
</evidence>
<dbReference type="PANTHER" id="PTHR47002">
    <property type="entry name" value="AQUAPORIN-LIKE"/>
    <property type="match status" value="1"/>
</dbReference>
<organism evidence="9 10">
    <name type="scientific">Acorus calamus</name>
    <name type="common">Sweet flag</name>
    <dbReference type="NCBI Taxonomy" id="4465"/>
    <lineage>
        <taxon>Eukaryota</taxon>
        <taxon>Viridiplantae</taxon>
        <taxon>Streptophyta</taxon>
        <taxon>Embryophyta</taxon>
        <taxon>Tracheophyta</taxon>
        <taxon>Spermatophyta</taxon>
        <taxon>Magnoliopsida</taxon>
        <taxon>Liliopsida</taxon>
        <taxon>Acoraceae</taxon>
        <taxon>Acorus</taxon>
    </lineage>
</organism>
<feature type="transmembrane region" description="Helical" evidence="8">
    <location>
        <begin position="192"/>
        <end position="211"/>
    </location>
</feature>
<keyword evidence="2 6" id="KW-0813">Transport</keyword>
<evidence type="ECO:0000256" key="1">
    <source>
        <dbReference type="ARBA" id="ARBA00004141"/>
    </source>
</evidence>
<dbReference type="Gene3D" id="1.20.1080.10">
    <property type="entry name" value="Glycerol uptake facilitator protein"/>
    <property type="match status" value="1"/>
</dbReference>
<keyword evidence="5 8" id="KW-0472">Membrane</keyword>
<reference evidence="9" key="2">
    <citation type="submission" date="2023-06" db="EMBL/GenBank/DDBJ databases">
        <authorList>
            <person name="Ma L."/>
            <person name="Liu K.-W."/>
            <person name="Li Z."/>
            <person name="Hsiao Y.-Y."/>
            <person name="Qi Y."/>
            <person name="Fu T."/>
            <person name="Tang G."/>
            <person name="Zhang D."/>
            <person name="Sun W.-H."/>
            <person name="Liu D.-K."/>
            <person name="Li Y."/>
            <person name="Chen G.-Z."/>
            <person name="Liu X.-D."/>
            <person name="Liao X.-Y."/>
            <person name="Jiang Y.-T."/>
            <person name="Yu X."/>
            <person name="Hao Y."/>
            <person name="Huang J."/>
            <person name="Zhao X.-W."/>
            <person name="Ke S."/>
            <person name="Chen Y.-Y."/>
            <person name="Wu W.-L."/>
            <person name="Hsu J.-L."/>
            <person name="Lin Y.-F."/>
            <person name="Huang M.-D."/>
            <person name="Li C.-Y."/>
            <person name="Huang L."/>
            <person name="Wang Z.-W."/>
            <person name="Zhao X."/>
            <person name="Zhong W.-Y."/>
            <person name="Peng D.-H."/>
            <person name="Ahmad S."/>
            <person name="Lan S."/>
            <person name="Zhang J.-S."/>
            <person name="Tsai W.-C."/>
            <person name="Van De Peer Y."/>
            <person name="Liu Z.-J."/>
        </authorList>
    </citation>
    <scope>NUCLEOTIDE SEQUENCE</scope>
    <source>
        <strain evidence="9">CP</strain>
        <tissue evidence="9">Leaves</tissue>
    </source>
</reference>
<accession>A0AAV9DT41</accession>
<dbReference type="Pfam" id="PF00230">
    <property type="entry name" value="MIP"/>
    <property type="match status" value="1"/>
</dbReference>
<evidence type="ECO:0000256" key="6">
    <source>
        <dbReference type="RuleBase" id="RU000477"/>
    </source>
</evidence>
<evidence type="ECO:0000313" key="9">
    <source>
        <dbReference type="EMBL" id="KAK1304235.1"/>
    </source>
</evidence>
<evidence type="ECO:0000256" key="2">
    <source>
        <dbReference type="ARBA" id="ARBA00022448"/>
    </source>
</evidence>
<keyword evidence="3 6" id="KW-0812">Transmembrane</keyword>
<evidence type="ECO:0000256" key="4">
    <source>
        <dbReference type="ARBA" id="ARBA00022989"/>
    </source>
</evidence>
<feature type="transmembrane region" description="Helical" evidence="8">
    <location>
        <begin position="223"/>
        <end position="241"/>
    </location>
</feature>
<dbReference type="InterPro" id="IPR022357">
    <property type="entry name" value="MIP_CS"/>
</dbReference>
<gene>
    <name evidence="9" type="primary">TIP4-3</name>
    <name evidence="9" type="ORF">QJS10_CPB11g00808</name>
</gene>
<keyword evidence="4 8" id="KW-1133">Transmembrane helix</keyword>
<keyword evidence="10" id="KW-1185">Reference proteome</keyword>